<dbReference type="InterPro" id="IPR025110">
    <property type="entry name" value="AMP-bd_C"/>
</dbReference>
<evidence type="ECO:0000256" key="4">
    <source>
        <dbReference type="SAM" id="MobiDB-lite"/>
    </source>
</evidence>
<dbReference type="GO" id="GO:0003824">
    <property type="term" value="F:catalytic activity"/>
    <property type="evidence" value="ECO:0007669"/>
    <property type="project" value="InterPro"/>
</dbReference>
<dbReference type="InterPro" id="IPR001242">
    <property type="entry name" value="Condensation_dom"/>
</dbReference>
<dbReference type="SUPFAM" id="SSF47336">
    <property type="entry name" value="ACP-like"/>
    <property type="match status" value="1"/>
</dbReference>
<evidence type="ECO:0000259" key="5">
    <source>
        <dbReference type="SMART" id="SM00823"/>
    </source>
</evidence>
<dbReference type="GO" id="GO:0017000">
    <property type="term" value="P:antibiotic biosynthetic process"/>
    <property type="evidence" value="ECO:0007669"/>
    <property type="project" value="UniProtKB-ARBA"/>
</dbReference>
<dbReference type="Pfam" id="PF00550">
    <property type="entry name" value="PP-binding"/>
    <property type="match status" value="1"/>
</dbReference>
<dbReference type="PANTHER" id="PTHR45527:SF1">
    <property type="entry name" value="FATTY ACID SYNTHASE"/>
    <property type="match status" value="1"/>
</dbReference>
<accession>A0AB33K4G5</accession>
<dbReference type="AlphaFoldDB" id="A0AB33K4G5"/>
<dbReference type="Gene3D" id="3.30.559.30">
    <property type="entry name" value="Nonribosomal peptide synthetase, condensation domain"/>
    <property type="match status" value="1"/>
</dbReference>
<dbReference type="EMBL" id="AP035881">
    <property type="protein sequence ID" value="BFP48369.1"/>
    <property type="molecule type" value="Genomic_DNA"/>
</dbReference>
<dbReference type="NCBIfam" id="TIGR01733">
    <property type="entry name" value="AA-adenyl-dom"/>
    <property type="match status" value="1"/>
</dbReference>
<dbReference type="InterPro" id="IPR009081">
    <property type="entry name" value="PP-bd_ACP"/>
</dbReference>
<dbReference type="InterPro" id="IPR010071">
    <property type="entry name" value="AA_adenyl_dom"/>
</dbReference>
<dbReference type="GO" id="GO:0043041">
    <property type="term" value="P:amino acid activation for nonribosomal peptide biosynthetic process"/>
    <property type="evidence" value="ECO:0007669"/>
    <property type="project" value="TreeGrafter"/>
</dbReference>
<feature type="region of interest" description="Disordered" evidence="4">
    <location>
        <begin position="512"/>
        <end position="537"/>
    </location>
</feature>
<dbReference type="SUPFAM" id="SSF52777">
    <property type="entry name" value="CoA-dependent acyltransferases"/>
    <property type="match status" value="2"/>
</dbReference>
<evidence type="ECO:0000256" key="3">
    <source>
        <dbReference type="ARBA" id="ARBA00022553"/>
    </source>
</evidence>
<dbReference type="Pfam" id="PF00501">
    <property type="entry name" value="AMP-binding"/>
    <property type="match status" value="1"/>
</dbReference>
<dbReference type="Pfam" id="PF13193">
    <property type="entry name" value="AMP-binding_C"/>
    <property type="match status" value="1"/>
</dbReference>
<sequence>MTPSSSRAPEPSGPRLIHEAVAGHALRHPDRIAVRQGALGVTYRELDLAAGDLAAGLHAAGVGPGTRVPLLMSRSPRFVAVVLAVLKCGAAYAVLDPSWPEERLRSVIGQLAPPVLVAEHPVDLGVPCWDGLPSSPGEAARRGRPAPVVELGPEAAAAVFFTSGSTGTPKGVVSPHRAAVRLFGPGSFADFGPGHTTAGVSSLYWDALTLEVVGPLVSGGTVALMEGEYLLPDGLARLVREQGVDTAWLTSSLFNMFVDEDLSCFDGMRQLLIGGERVSQHHIRKFLTRHPSVRLVNGYGPAEACVFATTHPVVLADTDLPGGIPIGRVVPETAVHLLDGDRPCGPGETGEICVAGAGLAEGYLGRPEETAARFVTVGLDGTPTRVYRTGDLGLTTPDGVLHYRGRADRQVKIRGYRIEPQEIENACLALPSVERAAAVPVPGEDGALSRMALFYVRGPHAAPFTEAALRSELAVTLPAHCMPAELRELADLPLTPNGKVDTRALLAGLDRAAVPEDPGTEPTGPDRDGPAPQGLDPLGVARAEYARVVGPQAEPEARFASLGGTSLDALRLCARTAARTGLAISASAFLAEPTLNGLLALVGSAAETARGRPAEGTTPVEDDGELVLSGVQADFCLRHELFPDDPSAVCQVAWRVSGEVHVPALEAALNDLHQRHEGLRAAYRVEDDPVAVLSGPGRSIQVETVTEDGFDRALARPLRIEVGEVWRCVRTDSGLLGLAVHHVSFDGWSQALLTADLAHAYAARALGAAPVFAETSPGLRQLAEEEAALRSPAVHDGQLRYWRSTLAGLPELNFPLPTGARTADETVEPVTFTVDPATVAALSGLAREAGATLFAPLVACYAAALAEVLGQRDFGIGVPVARRFGRHAVRAVSCLVDTLCLRLPVPAGGRTPQDALLAALPVVTAALARQDVRFADVVRETRPPRTGRNPLYQTLFAYQGNEDVPLALPGCTVQPHTPAAVPAMNELVCEVWPLPSGGLRVDLTHQDHRVGRDVVERVARAYQELLAGDRSDLSCRTA</sequence>
<keyword evidence="2" id="KW-0596">Phosphopantetheine</keyword>
<dbReference type="Gene3D" id="3.40.50.12780">
    <property type="entry name" value="N-terminal domain of ligase-like"/>
    <property type="match status" value="1"/>
</dbReference>
<gene>
    <name evidence="6" type="ORF">KCMC57_47370</name>
</gene>
<dbReference type="RefSeq" id="WP_407990605.1">
    <property type="nucleotide sequence ID" value="NZ_AP035881.2"/>
</dbReference>
<name>A0AB33K4G5_9ACTN</name>
<reference evidence="6" key="1">
    <citation type="submission" date="2024-07" db="EMBL/GenBank/DDBJ databases">
        <title>Complete genome sequences of cellulolytic bacteria, Kitasatospora sp. CMC57 and Streptomyces sp. CMC78, isolated from Japanese agricultural soil.</title>
        <authorList>
            <person name="Hashimoto T."/>
            <person name="Ito M."/>
            <person name="Iwamoto M."/>
            <person name="Fukahori D."/>
            <person name="Shoda T."/>
            <person name="Sakoda M."/>
            <person name="Morohoshi T."/>
            <person name="Mitsuboshi M."/>
            <person name="Nishizawa T."/>
        </authorList>
    </citation>
    <scope>NUCLEOTIDE SEQUENCE</scope>
    <source>
        <strain evidence="6">CMC57</strain>
    </source>
</reference>
<dbReference type="SMART" id="SM00823">
    <property type="entry name" value="PKS_PP"/>
    <property type="match status" value="1"/>
</dbReference>
<dbReference type="Gene3D" id="3.30.300.30">
    <property type="match status" value="1"/>
</dbReference>
<dbReference type="InterPro" id="IPR036736">
    <property type="entry name" value="ACP-like_sf"/>
</dbReference>
<dbReference type="SUPFAM" id="SSF56801">
    <property type="entry name" value="Acetyl-CoA synthetase-like"/>
    <property type="match status" value="1"/>
</dbReference>
<dbReference type="GO" id="GO:0044550">
    <property type="term" value="P:secondary metabolite biosynthetic process"/>
    <property type="evidence" value="ECO:0007669"/>
    <property type="project" value="TreeGrafter"/>
</dbReference>
<dbReference type="PANTHER" id="PTHR45527">
    <property type="entry name" value="NONRIBOSOMAL PEPTIDE SYNTHETASE"/>
    <property type="match status" value="1"/>
</dbReference>
<feature type="domain" description="Polyketide synthase-like phosphopantetheine-binding" evidence="5">
    <location>
        <begin position="535"/>
        <end position="606"/>
    </location>
</feature>
<dbReference type="InterPro" id="IPR045851">
    <property type="entry name" value="AMP-bd_C_sf"/>
</dbReference>
<organism evidence="6">
    <name type="scientific">Kitasatospora sp. CMC57</name>
    <dbReference type="NCBI Taxonomy" id="3231513"/>
    <lineage>
        <taxon>Bacteria</taxon>
        <taxon>Bacillati</taxon>
        <taxon>Actinomycetota</taxon>
        <taxon>Actinomycetes</taxon>
        <taxon>Kitasatosporales</taxon>
        <taxon>Streptomycetaceae</taxon>
        <taxon>Kitasatospora</taxon>
    </lineage>
</organism>
<dbReference type="InterPro" id="IPR000873">
    <property type="entry name" value="AMP-dep_synth/lig_dom"/>
</dbReference>
<protein>
    <recommendedName>
        <fullName evidence="5">Polyketide synthase-like phosphopantetheine-binding domain-containing protein</fullName>
    </recommendedName>
</protein>
<dbReference type="Pfam" id="PF00668">
    <property type="entry name" value="Condensation"/>
    <property type="match status" value="1"/>
</dbReference>
<comment type="cofactor">
    <cofactor evidence="1">
        <name>pantetheine 4'-phosphate</name>
        <dbReference type="ChEBI" id="CHEBI:47942"/>
    </cofactor>
</comment>
<evidence type="ECO:0000256" key="1">
    <source>
        <dbReference type="ARBA" id="ARBA00001957"/>
    </source>
</evidence>
<dbReference type="InterPro" id="IPR023213">
    <property type="entry name" value="CAT-like_dom_sf"/>
</dbReference>
<dbReference type="PROSITE" id="PS00455">
    <property type="entry name" value="AMP_BINDING"/>
    <property type="match status" value="1"/>
</dbReference>
<dbReference type="InterPro" id="IPR020845">
    <property type="entry name" value="AMP-binding_CS"/>
</dbReference>
<dbReference type="InterPro" id="IPR042099">
    <property type="entry name" value="ANL_N_sf"/>
</dbReference>
<dbReference type="GO" id="GO:0008610">
    <property type="term" value="P:lipid biosynthetic process"/>
    <property type="evidence" value="ECO:0007669"/>
    <property type="project" value="UniProtKB-ARBA"/>
</dbReference>
<dbReference type="Gene3D" id="3.30.559.10">
    <property type="entry name" value="Chloramphenicol acetyltransferase-like domain"/>
    <property type="match status" value="1"/>
</dbReference>
<evidence type="ECO:0000256" key="2">
    <source>
        <dbReference type="ARBA" id="ARBA00022450"/>
    </source>
</evidence>
<dbReference type="InterPro" id="IPR020806">
    <property type="entry name" value="PKS_PP-bd"/>
</dbReference>
<dbReference type="GO" id="GO:0031177">
    <property type="term" value="F:phosphopantetheine binding"/>
    <property type="evidence" value="ECO:0007669"/>
    <property type="project" value="InterPro"/>
</dbReference>
<proteinExistence type="predicted"/>
<dbReference type="Gene3D" id="1.10.1200.10">
    <property type="entry name" value="ACP-like"/>
    <property type="match status" value="1"/>
</dbReference>
<dbReference type="GO" id="GO:0005737">
    <property type="term" value="C:cytoplasm"/>
    <property type="evidence" value="ECO:0007669"/>
    <property type="project" value="TreeGrafter"/>
</dbReference>
<evidence type="ECO:0000313" key="6">
    <source>
        <dbReference type="EMBL" id="BFP48369.1"/>
    </source>
</evidence>
<keyword evidence="3" id="KW-0597">Phosphoprotein</keyword>